<feature type="transmembrane region" description="Helical" evidence="8">
    <location>
        <begin position="58"/>
        <end position="80"/>
    </location>
</feature>
<evidence type="ECO:0000256" key="3">
    <source>
        <dbReference type="ARBA" id="ARBA00022475"/>
    </source>
</evidence>
<gene>
    <name evidence="9" type="primary">nepB</name>
    <name evidence="9" type="ORF">DSM112329_05043</name>
</gene>
<dbReference type="InterPro" id="IPR000390">
    <property type="entry name" value="Small_drug/metabolite_transptr"/>
</dbReference>
<feature type="transmembrane region" description="Helical" evidence="8">
    <location>
        <begin position="31"/>
        <end position="51"/>
    </location>
</feature>
<evidence type="ECO:0000256" key="7">
    <source>
        <dbReference type="RuleBase" id="RU003942"/>
    </source>
</evidence>
<dbReference type="PANTHER" id="PTHR30561">
    <property type="entry name" value="SMR FAMILY PROTON-DEPENDENT DRUG EFFLUX TRANSPORTER SUGE"/>
    <property type="match status" value="1"/>
</dbReference>
<dbReference type="RefSeq" id="WP_354699330.1">
    <property type="nucleotide sequence ID" value="NZ_CP114014.1"/>
</dbReference>
<sequence>MLLAWLYLAAAISLEVTATLSLRSAGNGNLPALAVVVVGYVSSFALLFLVLRKLDVSVAYAVWSGAGTAVVAFIGIVALGESSSPAKIASLALIIVGVVGLNLSGAH</sequence>
<dbReference type="GO" id="GO:0005886">
    <property type="term" value="C:plasma membrane"/>
    <property type="evidence" value="ECO:0007669"/>
    <property type="project" value="UniProtKB-SubCell"/>
</dbReference>
<name>A0AAU7B3A2_9ACTN</name>
<protein>
    <submittedName>
        <fullName evidence="9">Nicotine metabolites export pump subunit NepB</fullName>
    </submittedName>
</protein>
<comment type="subcellular location">
    <subcellularLocation>
        <location evidence="1 7">Cell membrane</location>
        <topology evidence="1 7">Multi-pass membrane protein</topology>
    </subcellularLocation>
</comment>
<dbReference type="PANTHER" id="PTHR30561:SF1">
    <property type="entry name" value="MULTIDRUG TRANSPORTER EMRE"/>
    <property type="match status" value="1"/>
</dbReference>
<dbReference type="Gene3D" id="1.10.3730.20">
    <property type="match status" value="1"/>
</dbReference>
<accession>A0AAU7B3A2</accession>
<dbReference type="InterPro" id="IPR037185">
    <property type="entry name" value="EmrE-like"/>
</dbReference>
<feature type="transmembrane region" description="Helical" evidence="8">
    <location>
        <begin position="86"/>
        <end position="104"/>
    </location>
</feature>
<evidence type="ECO:0000256" key="1">
    <source>
        <dbReference type="ARBA" id="ARBA00004651"/>
    </source>
</evidence>
<keyword evidence="3" id="KW-1003">Cell membrane</keyword>
<keyword evidence="2" id="KW-0813">Transport</keyword>
<evidence type="ECO:0000256" key="5">
    <source>
        <dbReference type="ARBA" id="ARBA00022989"/>
    </source>
</evidence>
<evidence type="ECO:0000256" key="6">
    <source>
        <dbReference type="ARBA" id="ARBA00023136"/>
    </source>
</evidence>
<dbReference type="EMBL" id="CP114014">
    <property type="protein sequence ID" value="XAY08147.1"/>
    <property type="molecule type" value="Genomic_DNA"/>
</dbReference>
<evidence type="ECO:0000256" key="4">
    <source>
        <dbReference type="ARBA" id="ARBA00022692"/>
    </source>
</evidence>
<evidence type="ECO:0000256" key="2">
    <source>
        <dbReference type="ARBA" id="ARBA00022448"/>
    </source>
</evidence>
<dbReference type="InterPro" id="IPR045324">
    <property type="entry name" value="Small_multidrug_res"/>
</dbReference>
<organism evidence="9">
    <name type="scientific">Paraconexibacter sp. AEG42_29</name>
    <dbReference type="NCBI Taxonomy" id="2997339"/>
    <lineage>
        <taxon>Bacteria</taxon>
        <taxon>Bacillati</taxon>
        <taxon>Actinomycetota</taxon>
        <taxon>Thermoleophilia</taxon>
        <taxon>Solirubrobacterales</taxon>
        <taxon>Paraconexibacteraceae</taxon>
        <taxon>Paraconexibacter</taxon>
    </lineage>
</organism>
<dbReference type="SUPFAM" id="SSF103481">
    <property type="entry name" value="Multidrug resistance efflux transporter EmrE"/>
    <property type="match status" value="1"/>
</dbReference>
<dbReference type="GO" id="GO:0022857">
    <property type="term" value="F:transmembrane transporter activity"/>
    <property type="evidence" value="ECO:0007669"/>
    <property type="project" value="InterPro"/>
</dbReference>
<reference evidence="9" key="1">
    <citation type="submission" date="2022-12" db="EMBL/GenBank/DDBJ databases">
        <title>Paraconexibacter alkalitolerans sp. nov. and Baekduia alba sp. nov., isolated from soil and emended description of the genera Paraconexibacter (Chun et al., 2020) and Baekduia (An et al., 2020).</title>
        <authorList>
            <person name="Vieira S."/>
            <person name="Huber K.J."/>
            <person name="Geppert A."/>
            <person name="Wolf J."/>
            <person name="Neumann-Schaal M."/>
            <person name="Muesken M."/>
            <person name="Overmann J."/>
        </authorList>
    </citation>
    <scope>NUCLEOTIDE SEQUENCE</scope>
    <source>
        <strain evidence="9">AEG42_29</strain>
    </source>
</reference>
<proteinExistence type="inferred from homology"/>
<keyword evidence="4 7" id="KW-0812">Transmembrane</keyword>
<comment type="similarity">
    <text evidence="7">Belongs to the drug/metabolite transporter (DMT) superfamily. Small multidrug resistance (SMR) (TC 2.A.7.1) family.</text>
</comment>
<dbReference type="AlphaFoldDB" id="A0AAU7B3A2"/>
<keyword evidence="6 8" id="KW-0472">Membrane</keyword>
<dbReference type="KEGG" id="parq:DSM112329_05043"/>
<evidence type="ECO:0000256" key="8">
    <source>
        <dbReference type="SAM" id="Phobius"/>
    </source>
</evidence>
<keyword evidence="5 8" id="KW-1133">Transmembrane helix</keyword>
<dbReference type="Pfam" id="PF00893">
    <property type="entry name" value="Multi_Drug_Res"/>
    <property type="match status" value="1"/>
</dbReference>
<evidence type="ECO:0000313" key="9">
    <source>
        <dbReference type="EMBL" id="XAY08147.1"/>
    </source>
</evidence>